<dbReference type="RefSeq" id="WP_101176754.1">
    <property type="nucleotide sequence ID" value="NZ_PISE01000016.1"/>
</dbReference>
<sequence>MVGLFNYFLPPNEEMLVQKIYSLTKKYNLDNISRTESYLHYYIANKEIRWAYLASQVSRNAGWNMCDLQGSWFSNILEPEKRAQLFFTYEEANWLIFQDAFPQLLLYDYSTKYNRPLFHLLKYFSVSSFMEKEWNLFWENRNQTRLMTSLIINEQNLIEKPIIKNPYYKREVFHSLAYLFQDFFHCSSVLFPTLKGRLYGSCVTDFTSLNKRIEFGKELANILFYPDLYEEFYQFSILRTHTGSRGDYERIIYPRHKRDTPILRLTYPVVKHEKKEMMDWMGLRRKKRAWQSPLAKKQKPQDLTTWYRDKQEQLHAFIKLQNKVVEK</sequence>
<protein>
    <submittedName>
        <fullName evidence="1">DUF2515 domain-containing protein</fullName>
    </submittedName>
</protein>
<dbReference type="OrthoDB" id="2690514at2"/>
<name>A0A2N0Z3K2_9BACI</name>
<reference evidence="1 2" key="1">
    <citation type="journal article" date="2003" name="Int. J. Syst. Evol. Microbiol.">
        <title>Bacillus nealsonii sp. nov., isolated from a spacecraft-assembly facility, whose spores are gamma-radiation resistant.</title>
        <authorList>
            <person name="Venkateswaran K."/>
            <person name="Kempf M."/>
            <person name="Chen F."/>
            <person name="Satomi M."/>
            <person name="Nicholson W."/>
            <person name="Kern R."/>
        </authorList>
    </citation>
    <scope>NUCLEOTIDE SEQUENCE [LARGE SCALE GENOMIC DNA]</scope>
    <source>
        <strain evidence="1 2">FO-92</strain>
    </source>
</reference>
<organism evidence="1 2">
    <name type="scientific">Niallia nealsonii</name>
    <dbReference type="NCBI Taxonomy" id="115979"/>
    <lineage>
        <taxon>Bacteria</taxon>
        <taxon>Bacillati</taxon>
        <taxon>Bacillota</taxon>
        <taxon>Bacilli</taxon>
        <taxon>Bacillales</taxon>
        <taxon>Bacillaceae</taxon>
        <taxon>Niallia</taxon>
    </lineage>
</organism>
<proteinExistence type="predicted"/>
<dbReference type="Proteomes" id="UP000233375">
    <property type="component" value="Unassembled WGS sequence"/>
</dbReference>
<accession>A0A2N0Z3K2</accession>
<gene>
    <name evidence="1" type="ORF">CWS01_08465</name>
</gene>
<comment type="caution">
    <text evidence="1">The sequence shown here is derived from an EMBL/GenBank/DDBJ whole genome shotgun (WGS) entry which is preliminary data.</text>
</comment>
<evidence type="ECO:0000313" key="1">
    <source>
        <dbReference type="EMBL" id="PKG24092.1"/>
    </source>
</evidence>
<evidence type="ECO:0000313" key="2">
    <source>
        <dbReference type="Proteomes" id="UP000233375"/>
    </source>
</evidence>
<dbReference type="AlphaFoldDB" id="A0A2N0Z3K2"/>
<dbReference type="Pfam" id="PF10720">
    <property type="entry name" value="DUF2515"/>
    <property type="match status" value="1"/>
</dbReference>
<keyword evidence="2" id="KW-1185">Reference proteome</keyword>
<dbReference type="InterPro" id="IPR019658">
    <property type="entry name" value="DUF2515"/>
</dbReference>
<dbReference type="EMBL" id="PISE01000016">
    <property type="protein sequence ID" value="PKG24092.1"/>
    <property type="molecule type" value="Genomic_DNA"/>
</dbReference>